<dbReference type="AlphaFoldDB" id="A0A9P5X1J5"/>
<evidence type="ECO:0000313" key="2">
    <source>
        <dbReference type="Proteomes" id="UP000807342"/>
    </source>
</evidence>
<organism evidence="1 2">
    <name type="scientific">Macrolepiota fuliginosa MF-IS2</name>
    <dbReference type="NCBI Taxonomy" id="1400762"/>
    <lineage>
        <taxon>Eukaryota</taxon>
        <taxon>Fungi</taxon>
        <taxon>Dikarya</taxon>
        <taxon>Basidiomycota</taxon>
        <taxon>Agaricomycotina</taxon>
        <taxon>Agaricomycetes</taxon>
        <taxon>Agaricomycetidae</taxon>
        <taxon>Agaricales</taxon>
        <taxon>Agaricineae</taxon>
        <taxon>Agaricaceae</taxon>
        <taxon>Macrolepiota</taxon>
    </lineage>
</organism>
<dbReference type="EMBL" id="MU151659">
    <property type="protein sequence ID" value="KAF9442305.1"/>
    <property type="molecule type" value="Genomic_DNA"/>
</dbReference>
<protein>
    <submittedName>
        <fullName evidence="1">Uncharacterized protein</fullName>
    </submittedName>
</protein>
<sequence>MKTGLWTHVIPQNSPGDVPKAVEAPRCFLMFAILDQNGELSVSKRARNTRAIQWMVESWDAVVTSRHGVYDHYLDHPLNQVERQHGVPRGYTPPDPVVPSTNFMSSAMPVASLYFIPLSSTMDTIETIKAQDYMTTSLRTFLYKKGRNSHLPELWASAHHIGESLKTTVKVGDLNSLNKCEKASEEFGISDLQTPGIQTPRSCDQIFRSEFGIRWVLPCASSVYVYFDCSEVDNCEIGASGPYTRAHECAYFHGPRSFQAHCVRLGSWRGWDLGHPRPGESLFENVHVQSAPRFSLVFLHSQMACEERDKVHPATRFPDKPPNAAHMTRPPRYTNPHRCFRRLTAAWVHLVLLLQLVSFRDVSYVFSAMPNCPPHDPAALPMTLLLARRSVALADARSLLGIAAMFFGRGNEGP</sequence>
<accession>A0A9P5X1J5</accession>
<keyword evidence="2" id="KW-1185">Reference proteome</keyword>
<dbReference type="Proteomes" id="UP000807342">
    <property type="component" value="Unassembled WGS sequence"/>
</dbReference>
<evidence type="ECO:0000313" key="1">
    <source>
        <dbReference type="EMBL" id="KAF9442305.1"/>
    </source>
</evidence>
<proteinExistence type="predicted"/>
<name>A0A9P5X1J5_9AGAR</name>
<gene>
    <name evidence="1" type="ORF">P691DRAFT_789750</name>
</gene>
<comment type="caution">
    <text evidence="1">The sequence shown here is derived from an EMBL/GenBank/DDBJ whole genome shotgun (WGS) entry which is preliminary data.</text>
</comment>
<reference evidence="1" key="1">
    <citation type="submission" date="2020-11" db="EMBL/GenBank/DDBJ databases">
        <authorList>
            <consortium name="DOE Joint Genome Institute"/>
            <person name="Ahrendt S."/>
            <person name="Riley R."/>
            <person name="Andreopoulos W."/>
            <person name="Labutti K."/>
            <person name="Pangilinan J."/>
            <person name="Ruiz-Duenas F.J."/>
            <person name="Barrasa J.M."/>
            <person name="Sanchez-Garcia M."/>
            <person name="Camarero S."/>
            <person name="Miyauchi S."/>
            <person name="Serrano A."/>
            <person name="Linde D."/>
            <person name="Babiker R."/>
            <person name="Drula E."/>
            <person name="Ayuso-Fernandez I."/>
            <person name="Pacheco R."/>
            <person name="Padilla G."/>
            <person name="Ferreira P."/>
            <person name="Barriuso J."/>
            <person name="Kellner H."/>
            <person name="Castanera R."/>
            <person name="Alfaro M."/>
            <person name="Ramirez L."/>
            <person name="Pisabarro A.G."/>
            <person name="Kuo A."/>
            <person name="Tritt A."/>
            <person name="Lipzen A."/>
            <person name="He G."/>
            <person name="Yan M."/>
            <person name="Ng V."/>
            <person name="Cullen D."/>
            <person name="Martin F."/>
            <person name="Rosso M.-N."/>
            <person name="Henrissat B."/>
            <person name="Hibbett D."/>
            <person name="Martinez A.T."/>
            <person name="Grigoriev I.V."/>
        </authorList>
    </citation>
    <scope>NUCLEOTIDE SEQUENCE</scope>
    <source>
        <strain evidence="1">MF-IS2</strain>
    </source>
</reference>